<dbReference type="Pfam" id="PF04951">
    <property type="entry name" value="Peptidase_M55"/>
    <property type="match status" value="1"/>
</dbReference>
<dbReference type="OrthoDB" id="9785420at2"/>
<organism evidence="3 4">
    <name type="scientific">Geosporobacter ferrireducens</name>
    <dbReference type="NCBI Taxonomy" id="1424294"/>
    <lineage>
        <taxon>Bacteria</taxon>
        <taxon>Bacillati</taxon>
        <taxon>Bacillota</taxon>
        <taxon>Clostridia</taxon>
        <taxon>Peptostreptococcales</taxon>
        <taxon>Thermotaleaceae</taxon>
        <taxon>Geosporobacter</taxon>
    </lineage>
</organism>
<feature type="active site" description="Nucleophile" evidence="1">
    <location>
        <position position="115"/>
    </location>
</feature>
<dbReference type="STRING" id="1424294.Gferi_23045"/>
<protein>
    <submittedName>
        <fullName evidence="3">Peptidase M55</fullName>
    </submittedName>
</protein>
<accession>A0A1D8GMK9</accession>
<dbReference type="KEGG" id="gfe:Gferi_23045"/>
<evidence type="ECO:0000313" key="3">
    <source>
        <dbReference type="EMBL" id="AOT72163.1"/>
    </source>
</evidence>
<gene>
    <name evidence="3" type="ORF">Gferi_23045</name>
</gene>
<dbReference type="GO" id="GO:0046872">
    <property type="term" value="F:metal ion binding"/>
    <property type="evidence" value="ECO:0007669"/>
    <property type="project" value="UniProtKB-KW"/>
</dbReference>
<dbReference type="RefSeq" id="WP_069980478.1">
    <property type="nucleotide sequence ID" value="NZ_CP017269.1"/>
</dbReference>
<dbReference type="SUPFAM" id="SSF63992">
    <property type="entry name" value="Dipeptide transport protein"/>
    <property type="match status" value="1"/>
</dbReference>
<dbReference type="CDD" id="cd08663">
    <property type="entry name" value="DAP_dppA_1"/>
    <property type="match status" value="1"/>
</dbReference>
<sequence length="272" mass="29691">MRLYISADIEGISGVVNQCHVSAEGQDYFRARTLMTNEVNAAIEGAIEAGVKEVVVNDSHGPMTNILIENLHPAASLITGTPKRLGMMEGIQSDFDSVMFIGYHARMNQPGVLSHSYHGRVITNISINGMEVGEFAFNAFLAGHYHVPVMLVSGDNILAEEVKAVNDQIETVVVKYAQSRYAARSIQPCIVHGRIKDAVKQIIQREDLLKPCRIEGPVSLEVTFIHSGMAEVASIMPGTEMTAPNKVLYQAKDIQEAYLARAAMTYMAGSIL</sequence>
<feature type="binding site" evidence="2">
    <location>
        <position position="104"/>
    </location>
    <ligand>
        <name>Zn(2+)</name>
        <dbReference type="ChEBI" id="CHEBI:29105"/>
        <label>2</label>
    </ligand>
</feature>
<dbReference type="EMBL" id="CP017269">
    <property type="protein sequence ID" value="AOT72163.1"/>
    <property type="molecule type" value="Genomic_DNA"/>
</dbReference>
<dbReference type="Proteomes" id="UP000095743">
    <property type="component" value="Chromosome"/>
</dbReference>
<reference evidence="3 4" key="1">
    <citation type="submission" date="2016-09" db="EMBL/GenBank/DDBJ databases">
        <title>Genomic analysis reveals versatility of anaerobic energy metabolism of Geosporobacter ferrireducens IRF9 of phylum Firmicutes.</title>
        <authorList>
            <person name="Kim S.-J."/>
        </authorList>
    </citation>
    <scope>NUCLEOTIDE SEQUENCE [LARGE SCALE GENOMIC DNA]</scope>
    <source>
        <strain evidence="3 4">IRF9</strain>
    </source>
</reference>
<dbReference type="InterPro" id="IPR007035">
    <property type="entry name" value="Peptidase_M55"/>
</dbReference>
<evidence type="ECO:0000256" key="2">
    <source>
        <dbReference type="PIRSR" id="PIRSR015853-2"/>
    </source>
</evidence>
<dbReference type="PIRSF" id="PIRSF015853">
    <property type="entry name" value="Pep_DppA"/>
    <property type="match status" value="1"/>
</dbReference>
<keyword evidence="4" id="KW-1185">Reference proteome</keyword>
<keyword evidence="2" id="KW-0862">Zinc</keyword>
<proteinExistence type="predicted"/>
<dbReference type="AlphaFoldDB" id="A0A1D8GMK9"/>
<dbReference type="InterPro" id="IPR036177">
    <property type="entry name" value="Peptidase_M55_sf"/>
</dbReference>
<evidence type="ECO:0000313" key="4">
    <source>
        <dbReference type="Proteomes" id="UP000095743"/>
    </source>
</evidence>
<feature type="binding site" evidence="2">
    <location>
        <position position="60"/>
    </location>
    <ligand>
        <name>Zn(2+)</name>
        <dbReference type="ChEBI" id="CHEBI:29105"/>
        <label>2</label>
    </ligand>
</feature>
<dbReference type="InterPro" id="IPR027476">
    <property type="entry name" value="DppA_N"/>
</dbReference>
<evidence type="ECO:0000256" key="1">
    <source>
        <dbReference type="PIRSR" id="PIRSR015853-1"/>
    </source>
</evidence>
<feature type="binding site" evidence="2">
    <location>
        <position position="134"/>
    </location>
    <ligand>
        <name>Zn(2+)</name>
        <dbReference type="ChEBI" id="CHEBI:29105"/>
        <label>2</label>
    </ligand>
</feature>
<name>A0A1D8GMK9_9FIRM</name>
<feature type="binding site" evidence="2">
    <location>
        <position position="8"/>
    </location>
    <ligand>
        <name>Zn(2+)</name>
        <dbReference type="ChEBI" id="CHEBI:29105"/>
        <label>2</label>
    </ligand>
</feature>
<feature type="binding site" evidence="2">
    <location>
        <position position="10"/>
    </location>
    <ligand>
        <name>Zn(2+)</name>
        <dbReference type="ChEBI" id="CHEBI:29105"/>
        <label>1</label>
    </ligand>
</feature>
<dbReference type="Gene3D" id="3.30.1360.130">
    <property type="entry name" value="Dipeptide transport protein"/>
    <property type="match status" value="1"/>
</dbReference>
<feature type="binding site" evidence="2">
    <location>
        <position position="8"/>
    </location>
    <ligand>
        <name>Zn(2+)</name>
        <dbReference type="ChEBI" id="CHEBI:29105"/>
        <label>1</label>
    </ligand>
</feature>
<keyword evidence="2" id="KW-0479">Metal-binding</keyword>
<dbReference type="Gene3D" id="3.40.50.10780">
    <property type="entry name" value="Dipeptide transport protein"/>
    <property type="match status" value="1"/>
</dbReference>